<dbReference type="OrthoDB" id="9815351at2"/>
<dbReference type="Pfam" id="PF13692">
    <property type="entry name" value="Glyco_trans_1_4"/>
    <property type="match status" value="1"/>
</dbReference>
<dbReference type="AlphaFoldDB" id="A0A561C4H9"/>
<dbReference type="PANTHER" id="PTHR12526:SF640">
    <property type="entry name" value="COLANIC ACID BIOSYNTHESIS GLYCOSYLTRANSFERASE WCAL-RELATED"/>
    <property type="match status" value="1"/>
</dbReference>
<dbReference type="CDD" id="cd03801">
    <property type="entry name" value="GT4_PimA-like"/>
    <property type="match status" value="1"/>
</dbReference>
<keyword evidence="2" id="KW-0328">Glycosyltransferase</keyword>
<dbReference type="EMBL" id="VIVL01000004">
    <property type="protein sequence ID" value="TWD86096.1"/>
    <property type="molecule type" value="Genomic_DNA"/>
</dbReference>
<dbReference type="Proteomes" id="UP000319722">
    <property type="component" value="Unassembled WGS sequence"/>
</dbReference>
<evidence type="ECO:0000256" key="3">
    <source>
        <dbReference type="ARBA" id="ARBA00022679"/>
    </source>
</evidence>
<dbReference type="PANTHER" id="PTHR12526">
    <property type="entry name" value="GLYCOSYLTRANSFERASE"/>
    <property type="match status" value="1"/>
</dbReference>
<evidence type="ECO:0000313" key="5">
    <source>
        <dbReference type="Proteomes" id="UP000319722"/>
    </source>
</evidence>
<keyword evidence="3 4" id="KW-0808">Transferase</keyword>
<sequence>MKILALTRYGRLGASSRLRTMQFLPLLKTAGMDGLISPLFGDAMLINKYKRRQYSAGAVLKAYGNRVAQLLHRHHFDLIWIEKEALPWTPALCERVLLSGVPYVLDYDDAIFHKYDQHRSVWVRWLLGRRIDRLMADARLVIAGNDYLAQRARKAGARWVEVLPTVVDLERYAAKPPNQRRVDIPYIVWIGSPSTVKYLAALEAPLAALAARSPFKLRVIGGSLKMTGVDVECVPWTEESEVQSIAECDIGVMPLNDSPWERGKCGYKLIQYMACGLPVVASPIGVNTKIVRDGVNGFLVTSADAWVGKLEQLLRDADLRRSMGREGRRSVEAEYCVQQAGPLLANLLVKAGARQACER</sequence>
<organism evidence="4 5">
    <name type="scientific">Variovorax beijingensis</name>
    <dbReference type="NCBI Taxonomy" id="2496117"/>
    <lineage>
        <taxon>Bacteria</taxon>
        <taxon>Pseudomonadati</taxon>
        <taxon>Pseudomonadota</taxon>
        <taxon>Betaproteobacteria</taxon>
        <taxon>Burkholderiales</taxon>
        <taxon>Comamonadaceae</taxon>
        <taxon>Variovorax</taxon>
    </lineage>
</organism>
<comment type="similarity">
    <text evidence="1">Belongs to the glycosyltransferase group 1 family. Glycosyltransferase 4 subfamily.</text>
</comment>
<accession>A0A561C4H9</accession>
<name>A0A561C4H9_9BURK</name>
<proteinExistence type="inferred from homology"/>
<protein>
    <submittedName>
        <fullName evidence="4">Glycosyltransferase involved in cell wall biosynthesis</fullName>
    </submittedName>
</protein>
<dbReference type="RefSeq" id="WP_145743088.1">
    <property type="nucleotide sequence ID" value="NZ_VIVL01000004.1"/>
</dbReference>
<gene>
    <name evidence="4" type="ORF">FB547_10438</name>
</gene>
<dbReference type="Gene3D" id="3.40.50.2000">
    <property type="entry name" value="Glycogen Phosphorylase B"/>
    <property type="match status" value="2"/>
</dbReference>
<reference evidence="4 5" key="1">
    <citation type="submission" date="2019-06" db="EMBL/GenBank/DDBJ databases">
        <title>Sorghum-associated microbial communities from plants grown in Nebraska, USA.</title>
        <authorList>
            <person name="Schachtman D."/>
        </authorList>
    </citation>
    <scope>NUCLEOTIDE SEQUENCE [LARGE SCALE GENOMIC DNA]</scope>
    <source>
        <strain evidence="4 5">T529</strain>
    </source>
</reference>
<evidence type="ECO:0000256" key="1">
    <source>
        <dbReference type="ARBA" id="ARBA00009481"/>
    </source>
</evidence>
<comment type="caution">
    <text evidence="4">The sequence shown here is derived from an EMBL/GenBank/DDBJ whole genome shotgun (WGS) entry which is preliminary data.</text>
</comment>
<evidence type="ECO:0000256" key="2">
    <source>
        <dbReference type="ARBA" id="ARBA00022676"/>
    </source>
</evidence>
<evidence type="ECO:0000313" key="4">
    <source>
        <dbReference type="EMBL" id="TWD86096.1"/>
    </source>
</evidence>
<dbReference type="GO" id="GO:0016757">
    <property type="term" value="F:glycosyltransferase activity"/>
    <property type="evidence" value="ECO:0007669"/>
    <property type="project" value="UniProtKB-KW"/>
</dbReference>
<dbReference type="SUPFAM" id="SSF53756">
    <property type="entry name" value="UDP-Glycosyltransferase/glycogen phosphorylase"/>
    <property type="match status" value="1"/>
</dbReference>